<gene>
    <name evidence="1" type="ORF">ACE05E_11965</name>
</gene>
<proteinExistence type="predicted"/>
<keyword evidence="2" id="KW-1185">Reference proteome</keyword>
<dbReference type="InterPro" id="IPR032581">
    <property type="entry name" value="DUF4917"/>
</dbReference>
<dbReference type="RefSeq" id="WP_374814540.1">
    <property type="nucleotide sequence ID" value="NZ_JBHFLD010000014.1"/>
</dbReference>
<evidence type="ECO:0000313" key="2">
    <source>
        <dbReference type="Proteomes" id="UP001576762"/>
    </source>
</evidence>
<dbReference type="EMBL" id="JBHFLD010000014">
    <property type="protein sequence ID" value="MFB2716195.1"/>
    <property type="molecule type" value="Genomic_DNA"/>
</dbReference>
<comment type="caution">
    <text evidence="1">The sequence shown here is derived from an EMBL/GenBank/DDBJ whole genome shotgun (WGS) entry which is preliminary data.</text>
</comment>
<dbReference type="Proteomes" id="UP001576762">
    <property type="component" value="Unassembled WGS sequence"/>
</dbReference>
<evidence type="ECO:0000313" key="1">
    <source>
        <dbReference type="EMBL" id="MFB2716195.1"/>
    </source>
</evidence>
<protein>
    <submittedName>
        <fullName evidence="1">DUF4917 family protein</fullName>
    </submittedName>
</protein>
<reference evidence="1 2" key="1">
    <citation type="submission" date="2024-09" db="EMBL/GenBank/DDBJ databases">
        <title>Draft genome sequences of 6 high pH adapted Marinobacter shengliensis sp. isolated from Mariana forearc serpentinite mud volcanoes.</title>
        <authorList>
            <person name="Elkassas S."/>
            <person name="Serres M."/>
            <person name="Michael N."/>
            <person name="Amina P."/>
            <person name="Teodora Z."/>
            <person name="Julie H."/>
        </authorList>
    </citation>
    <scope>NUCLEOTIDE SEQUENCE [LARGE SCALE GENOMIC DNA]</scope>
    <source>
        <strain evidence="1 2">EB4</strain>
    </source>
</reference>
<sequence length="331" mass="37903">MLDFHKELEDFRGEKSLILGNGFGIAYDAAAGTHSFRWDSLAELCNFDADSPLLLLLEQCYYDFELAHQKINNAINVSEHYDEGRQFSGVMSSEVQVLRSELISAITNSHPPSLGRRCTVEEKKFIAARVSRCRKFLKEFKRVFSLNYDLLLYWVRCYDNDFLGKDCFKSNGDLLAFVEDENANFFFPHGALFINRRGVDAEKSRSSTEIPILARVKQNIREGRFPMCVSEGTGEQKLAAIRDNNYLNFAYQKIEQSRGVIFTFGASFMEGKDDHIIEAMIKSPAKKIVVGEFEPTEADRLRLLHSFQSISEKIGRRKEIVVANTSRTEIW</sequence>
<name>A0ABV4W7N5_9GAMM</name>
<accession>A0ABV4W7N5</accession>
<organism evidence="1 2">
    <name type="scientific">Marinobacter shengliensis</name>
    <dbReference type="NCBI Taxonomy" id="1389223"/>
    <lineage>
        <taxon>Bacteria</taxon>
        <taxon>Pseudomonadati</taxon>
        <taxon>Pseudomonadota</taxon>
        <taxon>Gammaproteobacteria</taxon>
        <taxon>Pseudomonadales</taxon>
        <taxon>Marinobacteraceae</taxon>
        <taxon>Marinobacter</taxon>
    </lineage>
</organism>
<dbReference type="Pfam" id="PF16263">
    <property type="entry name" value="DUF4917"/>
    <property type="match status" value="1"/>
</dbReference>